<proteinExistence type="predicted"/>
<dbReference type="Pfam" id="PF06037">
    <property type="entry name" value="DUF922"/>
    <property type="match status" value="1"/>
</dbReference>
<dbReference type="InterPro" id="IPR010321">
    <property type="entry name" value="DUF922"/>
</dbReference>
<feature type="signal peptide" evidence="1">
    <location>
        <begin position="1"/>
        <end position="17"/>
    </location>
</feature>
<name>A0AAP6LK27_RIEAN</name>
<evidence type="ECO:0000313" key="3">
    <source>
        <dbReference type="Proteomes" id="UP001284033"/>
    </source>
</evidence>
<dbReference type="PROSITE" id="PS51257">
    <property type="entry name" value="PROKAR_LIPOPROTEIN"/>
    <property type="match status" value="1"/>
</dbReference>
<comment type="caution">
    <text evidence="2">The sequence shown here is derived from an EMBL/GenBank/DDBJ whole genome shotgun (WGS) entry which is preliminary data.</text>
</comment>
<accession>A0AAP6LK27</accession>
<evidence type="ECO:0000256" key="1">
    <source>
        <dbReference type="SAM" id="SignalP"/>
    </source>
</evidence>
<sequence length="174" mass="20580">MRILNFLLIFVSLSCFAQKIEWTEGYKLTPSDFGGKNPNIQTEKAAGSMISLEYRVLSTSIWTGKIKVKIFPTFDRETSWIQQEYISDYLLNHEQKHFDIAKIYADKLQKIVNENIKTTEDFNENFQRLYNDIYDEYYAFQLTYDLETNHGLNIAKQKDYDLKISELLKNCNNK</sequence>
<keyword evidence="1" id="KW-0732">Signal</keyword>
<dbReference type="RefSeq" id="WP_154468643.1">
    <property type="nucleotide sequence ID" value="NZ_CP110126.1"/>
</dbReference>
<protein>
    <submittedName>
        <fullName evidence="2">DUF922 domain-containing protein</fullName>
    </submittedName>
</protein>
<reference evidence="2" key="1">
    <citation type="submission" date="2023-01" db="EMBL/GenBank/DDBJ databases">
        <title>Genome-based studies on antimicrobial resistance profiles of Riemerella anatipestifer in China, 1994 to 2021.</title>
        <authorList>
            <person name="Yang Z."/>
            <person name="Zhu D."/>
        </authorList>
    </citation>
    <scope>NUCLEOTIDE SEQUENCE</scope>
    <source>
        <strain evidence="2">RCAD1218</strain>
    </source>
</reference>
<dbReference type="Proteomes" id="UP001284033">
    <property type="component" value="Unassembled WGS sequence"/>
</dbReference>
<gene>
    <name evidence="2" type="ORF">PG303_03175</name>
</gene>
<dbReference type="AlphaFoldDB" id="A0AAP6LK27"/>
<feature type="chain" id="PRO_5042933997" evidence="1">
    <location>
        <begin position="18"/>
        <end position="174"/>
    </location>
</feature>
<dbReference type="EMBL" id="JAQZHK010000002">
    <property type="protein sequence ID" value="MDY3512218.1"/>
    <property type="molecule type" value="Genomic_DNA"/>
</dbReference>
<organism evidence="2 3">
    <name type="scientific">Riemerella anatipestifer</name>
    <name type="common">Moraxella anatipestifer</name>
    <dbReference type="NCBI Taxonomy" id="34085"/>
    <lineage>
        <taxon>Bacteria</taxon>
        <taxon>Pseudomonadati</taxon>
        <taxon>Bacteroidota</taxon>
        <taxon>Flavobacteriia</taxon>
        <taxon>Flavobacteriales</taxon>
        <taxon>Weeksellaceae</taxon>
        <taxon>Riemerella</taxon>
    </lineage>
</organism>
<evidence type="ECO:0000313" key="2">
    <source>
        <dbReference type="EMBL" id="MDY3512218.1"/>
    </source>
</evidence>